<evidence type="ECO:0000256" key="8">
    <source>
        <dbReference type="ARBA" id="ARBA00023157"/>
    </source>
</evidence>
<reference evidence="11" key="1">
    <citation type="submission" date="2025-08" db="UniProtKB">
        <authorList>
            <consortium name="Ensembl"/>
        </authorList>
    </citation>
    <scope>IDENTIFICATION</scope>
</reference>
<proteinExistence type="predicted"/>
<keyword evidence="4" id="KW-0732">Signal</keyword>
<comment type="subcellular location">
    <subcellularLocation>
        <location evidence="1">Membrane</location>
        <topology evidence="1">Single-pass type I membrane protein</topology>
    </subcellularLocation>
</comment>
<dbReference type="Proteomes" id="UP000472273">
    <property type="component" value="Unplaced"/>
</dbReference>
<evidence type="ECO:0000256" key="7">
    <source>
        <dbReference type="ARBA" id="ARBA00023136"/>
    </source>
</evidence>
<keyword evidence="2" id="KW-0490">MHC I</keyword>
<keyword evidence="5" id="KW-0391">Immunity</keyword>
<sequence>MGQVRQVSHFCSFPRSPHYLMLFLMQPPNFVPLGLFSGSSSHSLKVLFFAISEPNQRLSYSIVLGYVDSQIFARYDSNSREIQPQVSWMEKLRKDIPQYWQALTNLVHAENDMFRNDLEDWRSDYNKDKGE</sequence>
<dbReference type="Pfam" id="PF00129">
    <property type="entry name" value="MHC_I"/>
    <property type="match status" value="1"/>
</dbReference>
<evidence type="ECO:0000313" key="11">
    <source>
        <dbReference type="Ensembl" id="ENSPTXP00000016373.1"/>
    </source>
</evidence>
<accession>A0A670Z3L1</accession>
<name>A0A670Z3L1_PSETE</name>
<protein>
    <recommendedName>
        <fullName evidence="10">MHC class I-like antigen recognition-like domain-containing protein</fullName>
    </recommendedName>
</protein>
<dbReference type="PANTHER" id="PTHR16675:SF242">
    <property type="entry name" value="MAJOR HISTOCOMPATIBILITY COMPLEX CLASS I-RELATED GENE PROTEIN"/>
    <property type="match status" value="1"/>
</dbReference>
<keyword evidence="6" id="KW-1133">Transmembrane helix</keyword>
<organism evidence="11 12">
    <name type="scientific">Pseudonaja textilis</name>
    <name type="common">Eastern brown snake</name>
    <dbReference type="NCBI Taxonomy" id="8673"/>
    <lineage>
        <taxon>Eukaryota</taxon>
        <taxon>Metazoa</taxon>
        <taxon>Chordata</taxon>
        <taxon>Craniata</taxon>
        <taxon>Vertebrata</taxon>
        <taxon>Euteleostomi</taxon>
        <taxon>Lepidosauria</taxon>
        <taxon>Squamata</taxon>
        <taxon>Bifurcata</taxon>
        <taxon>Unidentata</taxon>
        <taxon>Episquamata</taxon>
        <taxon>Toxicofera</taxon>
        <taxon>Serpentes</taxon>
        <taxon>Colubroidea</taxon>
        <taxon>Elapidae</taxon>
        <taxon>Hydrophiinae</taxon>
        <taxon>Pseudonaja</taxon>
    </lineage>
</organism>
<dbReference type="AlphaFoldDB" id="A0A670Z3L1"/>
<dbReference type="PANTHER" id="PTHR16675">
    <property type="entry name" value="MHC CLASS I-RELATED"/>
    <property type="match status" value="1"/>
</dbReference>
<dbReference type="InterPro" id="IPR011161">
    <property type="entry name" value="MHC_I-like_Ag-recog"/>
</dbReference>
<dbReference type="Gene3D" id="3.30.500.10">
    <property type="entry name" value="MHC class I-like antigen recognition-like"/>
    <property type="match status" value="1"/>
</dbReference>
<dbReference type="InterPro" id="IPR011162">
    <property type="entry name" value="MHC_I/II-like_Ag-recog"/>
</dbReference>
<dbReference type="SUPFAM" id="SSF54452">
    <property type="entry name" value="MHC antigen-recognition domain"/>
    <property type="match status" value="1"/>
</dbReference>
<keyword evidence="9" id="KW-0325">Glycoprotein</keyword>
<dbReference type="GO" id="GO:0009897">
    <property type="term" value="C:external side of plasma membrane"/>
    <property type="evidence" value="ECO:0007669"/>
    <property type="project" value="TreeGrafter"/>
</dbReference>
<evidence type="ECO:0000256" key="2">
    <source>
        <dbReference type="ARBA" id="ARBA00022451"/>
    </source>
</evidence>
<evidence type="ECO:0000259" key="10">
    <source>
        <dbReference type="Pfam" id="PF00129"/>
    </source>
</evidence>
<keyword evidence="12" id="KW-1185">Reference proteome</keyword>
<reference evidence="11" key="2">
    <citation type="submission" date="2025-09" db="UniProtKB">
        <authorList>
            <consortium name="Ensembl"/>
        </authorList>
    </citation>
    <scope>IDENTIFICATION</scope>
</reference>
<dbReference type="InterPro" id="IPR037055">
    <property type="entry name" value="MHC_I-like_Ag-recog_sf"/>
</dbReference>
<evidence type="ECO:0000256" key="5">
    <source>
        <dbReference type="ARBA" id="ARBA00022859"/>
    </source>
</evidence>
<keyword evidence="7" id="KW-0472">Membrane</keyword>
<dbReference type="Ensembl" id="ENSPTXT00000016878.1">
    <property type="protein sequence ID" value="ENSPTXP00000016373.1"/>
    <property type="gene ID" value="ENSPTXG00000011326.1"/>
</dbReference>
<evidence type="ECO:0000256" key="9">
    <source>
        <dbReference type="ARBA" id="ARBA00023180"/>
    </source>
</evidence>
<evidence type="ECO:0000256" key="6">
    <source>
        <dbReference type="ARBA" id="ARBA00022989"/>
    </source>
</evidence>
<keyword evidence="3" id="KW-0812">Transmembrane</keyword>
<evidence type="ECO:0000313" key="12">
    <source>
        <dbReference type="Proteomes" id="UP000472273"/>
    </source>
</evidence>
<dbReference type="GO" id="GO:0006955">
    <property type="term" value="P:immune response"/>
    <property type="evidence" value="ECO:0007669"/>
    <property type="project" value="TreeGrafter"/>
</dbReference>
<dbReference type="GeneTree" id="ENSGT01000000216594"/>
<evidence type="ECO:0000256" key="1">
    <source>
        <dbReference type="ARBA" id="ARBA00004479"/>
    </source>
</evidence>
<evidence type="ECO:0000256" key="4">
    <source>
        <dbReference type="ARBA" id="ARBA00022729"/>
    </source>
</evidence>
<dbReference type="GO" id="GO:0002474">
    <property type="term" value="P:antigen processing and presentation of peptide antigen via MHC class I"/>
    <property type="evidence" value="ECO:0007669"/>
    <property type="project" value="UniProtKB-KW"/>
</dbReference>
<dbReference type="InterPro" id="IPR050208">
    <property type="entry name" value="MHC_class-I_related"/>
</dbReference>
<dbReference type="GO" id="GO:0005615">
    <property type="term" value="C:extracellular space"/>
    <property type="evidence" value="ECO:0007669"/>
    <property type="project" value="TreeGrafter"/>
</dbReference>
<feature type="domain" description="MHC class I-like antigen recognition-like" evidence="10">
    <location>
        <begin position="41"/>
        <end position="129"/>
    </location>
</feature>
<evidence type="ECO:0000256" key="3">
    <source>
        <dbReference type="ARBA" id="ARBA00022692"/>
    </source>
</evidence>
<dbReference type="GO" id="GO:0042612">
    <property type="term" value="C:MHC class I protein complex"/>
    <property type="evidence" value="ECO:0007669"/>
    <property type="project" value="UniProtKB-KW"/>
</dbReference>
<keyword evidence="8" id="KW-1015">Disulfide bond</keyword>